<feature type="transmembrane region" description="Helical" evidence="2">
    <location>
        <begin position="6"/>
        <end position="22"/>
    </location>
</feature>
<keyword evidence="2" id="KW-0812">Transmembrane</keyword>
<keyword evidence="2" id="KW-0472">Membrane</keyword>
<dbReference type="Proteomes" id="UP000294843">
    <property type="component" value="Unassembled WGS sequence"/>
</dbReference>
<evidence type="ECO:0000313" key="4">
    <source>
        <dbReference type="Proteomes" id="UP000294843"/>
    </source>
</evidence>
<protein>
    <submittedName>
        <fullName evidence="3">Uncharacterized protein</fullName>
    </submittedName>
</protein>
<proteinExistence type="predicted"/>
<comment type="caution">
    <text evidence="3">The sequence shown here is derived from an EMBL/GenBank/DDBJ whole genome shotgun (WGS) entry which is preliminary data.</text>
</comment>
<evidence type="ECO:0000256" key="1">
    <source>
        <dbReference type="SAM" id="Coils"/>
    </source>
</evidence>
<name>A0A4R6C2M0_9STAP</name>
<sequence length="111" mass="13652">MRYFLIGFIILIILAVILYFVLSRFYDYLSFRSEVNDEKRLTKHRQYEEELELVRLEEERERLIHAIQIRSRHFQSQQAIRQLTEELEEVNELIKHIESEDRQTREKTGQP</sequence>
<keyword evidence="2" id="KW-1133">Transmembrane helix</keyword>
<dbReference type="OrthoDB" id="2418309at2"/>
<feature type="coiled-coil region" evidence="1">
    <location>
        <begin position="73"/>
        <end position="107"/>
    </location>
</feature>
<dbReference type="RefSeq" id="WP_133450804.1">
    <property type="nucleotide sequence ID" value="NZ_SCWF01000001.1"/>
</dbReference>
<keyword evidence="1" id="KW-0175">Coiled coil</keyword>
<accession>A0A4R6C2M0</accession>
<reference evidence="3 4" key="1">
    <citation type="submission" date="2019-01" db="EMBL/GenBank/DDBJ databases">
        <title>Draft genome sequences of the type strains of six Macrococcus species.</title>
        <authorList>
            <person name="Mazhar S."/>
            <person name="Altermann E."/>
            <person name="Hill C."/>
            <person name="Mcauliffe O."/>
        </authorList>
    </citation>
    <scope>NUCLEOTIDE SEQUENCE [LARGE SCALE GENOMIC DNA]</scope>
    <source>
        <strain evidence="3 4">ATCC 51825</strain>
    </source>
</reference>
<dbReference type="AlphaFoldDB" id="A0A4R6C2M0"/>
<organism evidence="3 4">
    <name type="scientific">Macrococcus bovicus</name>
    <dbReference type="NCBI Taxonomy" id="69968"/>
    <lineage>
        <taxon>Bacteria</taxon>
        <taxon>Bacillati</taxon>
        <taxon>Bacillota</taxon>
        <taxon>Bacilli</taxon>
        <taxon>Bacillales</taxon>
        <taxon>Staphylococcaceae</taxon>
        <taxon>Macrococcus</taxon>
    </lineage>
</organism>
<keyword evidence="4" id="KW-1185">Reference proteome</keyword>
<evidence type="ECO:0000256" key="2">
    <source>
        <dbReference type="SAM" id="Phobius"/>
    </source>
</evidence>
<evidence type="ECO:0000313" key="3">
    <source>
        <dbReference type="EMBL" id="TDM15602.1"/>
    </source>
</evidence>
<gene>
    <name evidence="3" type="ORF">ERX55_01470</name>
</gene>
<dbReference type="EMBL" id="SCWF01000001">
    <property type="protein sequence ID" value="TDM15602.1"/>
    <property type="molecule type" value="Genomic_DNA"/>
</dbReference>